<keyword evidence="2" id="KW-1185">Reference proteome</keyword>
<proteinExistence type="predicted"/>
<comment type="caution">
    <text evidence="1">The sequence shown here is derived from an EMBL/GenBank/DDBJ whole genome shotgun (WGS) entry which is preliminary data.</text>
</comment>
<gene>
    <name evidence="1" type="ORF">SAMN06297397_1552</name>
</gene>
<dbReference type="Proteomes" id="UP000192328">
    <property type="component" value="Unassembled WGS sequence"/>
</dbReference>
<dbReference type="EMBL" id="FWXZ01000002">
    <property type="protein sequence ID" value="SMC58411.1"/>
    <property type="molecule type" value="Genomic_DNA"/>
</dbReference>
<organism evidence="1 2">
    <name type="scientific">Aristaeella lactis</name>
    <dbReference type="NCBI Taxonomy" id="3046383"/>
    <lineage>
        <taxon>Bacteria</taxon>
        <taxon>Bacillati</taxon>
        <taxon>Bacillota</taxon>
        <taxon>Clostridia</taxon>
        <taxon>Eubacteriales</taxon>
        <taxon>Aristaeellaceae</taxon>
        <taxon>Aristaeella</taxon>
    </lineage>
</organism>
<sequence>MIWQMTIKDLLVLFFPGYIVIQACQFIRKSSVRNDANIDTGIGREILLSILISAAIKYIVDSWIRPALPKNWQEENQIIIISFGVAILFVLLVYFSSKSKRIMKIIVDFFGISPSANIWNYMLEEGAYVEFQTERKGKKVFVRGQIEAYQVDDDGDCRLVLRDYIIRDYNMHKDVILPADADRDAFFVVCSKDLSHIEVRKDKAYDSKKKRKKLNKLVSQQDKLEKRKAKYDSEKKSIDDSKQWKVIRFIRKIPIFIKELLFVKLWMGHGSASRQTELKKRKEKYDSKKKIIDDTKQWVVIRFIRKIPIFIKELLRVKPWLGRCGNKIKTEVKSEWYKNEVYKDMMQFAYRHCEENGVANKYNELSYEFSGNMINYNHVKYEDNDEKLTLVLSVENVIADGDKSRIFMKEKTEPYKIEITDDGKKILGLQE</sequence>
<accession>A0AC61PL37</accession>
<name>A0AC61PL37_9FIRM</name>
<reference evidence="1" key="1">
    <citation type="submission" date="2017-04" db="EMBL/GenBank/DDBJ databases">
        <authorList>
            <person name="Varghese N."/>
            <person name="Submissions S."/>
        </authorList>
    </citation>
    <scope>NUCLEOTIDE SEQUENCE</scope>
    <source>
        <strain evidence="1">WTE2008</strain>
    </source>
</reference>
<evidence type="ECO:0000313" key="1">
    <source>
        <dbReference type="EMBL" id="SMC58411.1"/>
    </source>
</evidence>
<evidence type="ECO:0000313" key="2">
    <source>
        <dbReference type="Proteomes" id="UP000192328"/>
    </source>
</evidence>
<protein>
    <submittedName>
        <fullName evidence="1">Uncharacterized protein</fullName>
    </submittedName>
</protein>